<evidence type="ECO:0000256" key="1">
    <source>
        <dbReference type="SAM" id="SignalP"/>
    </source>
</evidence>
<gene>
    <name evidence="2" type="ORF">DSL72_001835</name>
</gene>
<keyword evidence="3" id="KW-1185">Reference proteome</keyword>
<evidence type="ECO:0000313" key="3">
    <source>
        <dbReference type="Proteomes" id="UP000672032"/>
    </source>
</evidence>
<accession>A0A8A3PAY0</accession>
<sequence length="174" mass="18960">MLLLLLVWLLSCIASSSAYWVKFYAEPKCRSAEISGAWRGTPSRGCQARIAQPASSAWVTNMGSSDDNTVVVFYSSHDCNPESAIVRVEDGCAGIESLGLGITYESFNVIRTFDSARVTPVSKNGFGFQHGGMARYKGVEYKWLKQADGSFRGVVSEEWDDAVLKKRGITASLG</sequence>
<dbReference type="EMBL" id="CP063407">
    <property type="protein sequence ID" value="QSZ32261.1"/>
    <property type="molecule type" value="Genomic_DNA"/>
</dbReference>
<proteinExistence type="predicted"/>
<feature type="chain" id="PRO_5032924422" description="Ecp2 effector protein domain-containing protein" evidence="1">
    <location>
        <begin position="19"/>
        <end position="174"/>
    </location>
</feature>
<evidence type="ECO:0008006" key="4">
    <source>
        <dbReference type="Google" id="ProtNLM"/>
    </source>
</evidence>
<dbReference type="OrthoDB" id="2129288at2759"/>
<dbReference type="Proteomes" id="UP000672032">
    <property type="component" value="Chromosome 3"/>
</dbReference>
<evidence type="ECO:0000313" key="2">
    <source>
        <dbReference type="EMBL" id="QSZ32261.1"/>
    </source>
</evidence>
<reference evidence="2" key="1">
    <citation type="submission" date="2020-10" db="EMBL/GenBank/DDBJ databases">
        <title>Genome Sequence of Monilinia vaccinii-corymbosi Sheds Light on Mummy Berry Disease Infection of Blueberry and Mating Type.</title>
        <authorList>
            <person name="Yow A.G."/>
            <person name="Zhang Y."/>
            <person name="Bansal K."/>
            <person name="Eacker S.M."/>
            <person name="Sullivan S."/>
            <person name="Liachko I."/>
            <person name="Cubeta M.A."/>
            <person name="Rollins J.A."/>
            <person name="Ashrafi H."/>
        </authorList>
    </citation>
    <scope>NUCLEOTIDE SEQUENCE</scope>
    <source>
        <strain evidence="2">RL-1</strain>
    </source>
</reference>
<protein>
    <recommendedName>
        <fullName evidence="4">Ecp2 effector protein domain-containing protein</fullName>
    </recommendedName>
</protein>
<keyword evidence="1" id="KW-0732">Signal</keyword>
<name>A0A8A3PAY0_9HELO</name>
<feature type="signal peptide" evidence="1">
    <location>
        <begin position="1"/>
        <end position="18"/>
    </location>
</feature>
<organism evidence="2 3">
    <name type="scientific">Monilinia vaccinii-corymbosi</name>
    <dbReference type="NCBI Taxonomy" id="61207"/>
    <lineage>
        <taxon>Eukaryota</taxon>
        <taxon>Fungi</taxon>
        <taxon>Dikarya</taxon>
        <taxon>Ascomycota</taxon>
        <taxon>Pezizomycotina</taxon>
        <taxon>Leotiomycetes</taxon>
        <taxon>Helotiales</taxon>
        <taxon>Sclerotiniaceae</taxon>
        <taxon>Monilinia</taxon>
    </lineage>
</organism>
<dbReference type="AlphaFoldDB" id="A0A8A3PAY0"/>